<dbReference type="SUPFAM" id="SSF55486">
    <property type="entry name" value="Metalloproteases ('zincins'), catalytic domain"/>
    <property type="match status" value="1"/>
</dbReference>
<name>A0A2U9T6X5_9GAMM</name>
<dbReference type="Pfam" id="PF13688">
    <property type="entry name" value="Reprolysin_5"/>
    <property type="match status" value="1"/>
</dbReference>
<accession>A0A2U9T6X5</accession>
<keyword evidence="1" id="KW-0732">Signal</keyword>
<reference evidence="2 3" key="1">
    <citation type="submission" date="2018-05" db="EMBL/GenBank/DDBJ databases">
        <title>The complete genome of Lysobacter maris HZ9B, a marine bacterium antagonistic against terrestrial plant pathogens.</title>
        <authorList>
            <person name="Zhang X.-Q."/>
        </authorList>
    </citation>
    <scope>NUCLEOTIDE SEQUENCE [LARGE SCALE GENOMIC DNA]</scope>
    <source>
        <strain evidence="2 3">HZ9B</strain>
    </source>
</reference>
<dbReference type="InterPro" id="IPR024079">
    <property type="entry name" value="MetalloPept_cat_dom_sf"/>
</dbReference>
<protein>
    <submittedName>
        <fullName evidence="2">Peptidase</fullName>
    </submittedName>
</protein>
<dbReference type="GO" id="GO:0008237">
    <property type="term" value="F:metallopeptidase activity"/>
    <property type="evidence" value="ECO:0007669"/>
    <property type="project" value="InterPro"/>
</dbReference>
<evidence type="ECO:0000256" key="1">
    <source>
        <dbReference type="SAM" id="SignalP"/>
    </source>
</evidence>
<dbReference type="AlphaFoldDB" id="A0A2U9T6X5"/>
<organism evidence="2 3">
    <name type="scientific">Marilutibacter maris</name>
    <dbReference type="NCBI Taxonomy" id="1605891"/>
    <lineage>
        <taxon>Bacteria</taxon>
        <taxon>Pseudomonadati</taxon>
        <taxon>Pseudomonadota</taxon>
        <taxon>Gammaproteobacteria</taxon>
        <taxon>Lysobacterales</taxon>
        <taxon>Lysobacteraceae</taxon>
        <taxon>Marilutibacter</taxon>
    </lineage>
</organism>
<feature type="signal peptide" evidence="1">
    <location>
        <begin position="1"/>
        <end position="23"/>
    </location>
</feature>
<proteinExistence type="predicted"/>
<evidence type="ECO:0000313" key="2">
    <source>
        <dbReference type="EMBL" id="AWV08303.1"/>
    </source>
</evidence>
<dbReference type="Gene3D" id="3.40.390.10">
    <property type="entry name" value="Collagenase (Catalytic Domain)"/>
    <property type="match status" value="1"/>
</dbReference>
<evidence type="ECO:0000313" key="3">
    <source>
        <dbReference type="Proteomes" id="UP000249447"/>
    </source>
</evidence>
<sequence length="406" mass="43543">MQKLMLPFAVGVAGLLAAGGAVAGKPLFADHAGKADPRNERALETLLSNPSTRGVRIVDVDASASDGDAIEVMLGNRPFELQRDHTRFTDRGSQVWVGHVAGARGGPLNEAVLVNRDDRITGNIRIDGQLYRIRPLPDGSTAVIEVDESRMPADHEVEPYEQLLSRADRQRTTTAGTTETASALAGSQTIRVMVVATDEAVSSYGGDMEALIELAVAETNQGYANSNVDISLELASYSTTSYSESGSFSTDLARFRGTGDGYMDDIHALRDASNADVGMIVLDNSGSCGLASGIGSNASTAFASVYWDCATGYYSFGHEIGHLQSARHDPANDRSSTPYAYGHGYQDPNRKWRTIMAYNCRGKGCPRLNYWSNPAVNYNGAPMGTTSTSHNQRVLEETRVSVGGFR</sequence>
<dbReference type="EMBL" id="CP029843">
    <property type="protein sequence ID" value="AWV08303.1"/>
    <property type="molecule type" value="Genomic_DNA"/>
</dbReference>
<feature type="chain" id="PRO_5016003695" evidence="1">
    <location>
        <begin position="24"/>
        <end position="406"/>
    </location>
</feature>
<keyword evidence="3" id="KW-1185">Reference proteome</keyword>
<dbReference type="Proteomes" id="UP000249447">
    <property type="component" value="Chromosome"/>
</dbReference>
<dbReference type="KEGG" id="lmb:C9I47_2626"/>
<gene>
    <name evidence="2" type="ORF">C9I47_2626</name>
</gene>